<feature type="non-terminal residue" evidence="2">
    <location>
        <position position="81"/>
    </location>
</feature>
<dbReference type="Proteomes" id="UP000885832">
    <property type="component" value="Unassembled WGS sequence"/>
</dbReference>
<evidence type="ECO:0000256" key="1">
    <source>
        <dbReference type="SAM" id="SignalP"/>
    </source>
</evidence>
<reference evidence="2" key="1">
    <citation type="journal article" date="2020" name="mSystems">
        <title>Genome- and Community-Level Interaction Insights into Carbon Utilization and Element Cycling Functions of Hydrothermarchaeota in Hydrothermal Sediment.</title>
        <authorList>
            <person name="Zhou Z."/>
            <person name="Liu Y."/>
            <person name="Xu W."/>
            <person name="Pan J."/>
            <person name="Luo Z.H."/>
            <person name="Li M."/>
        </authorList>
    </citation>
    <scope>NUCLEOTIDE SEQUENCE [LARGE SCALE GENOMIC DNA]</scope>
    <source>
        <strain evidence="2">HyVt-505</strain>
    </source>
</reference>
<feature type="signal peptide" evidence="1">
    <location>
        <begin position="1"/>
        <end position="22"/>
    </location>
</feature>
<organism evidence="2">
    <name type="scientific">Candidatus Tenderia electrophaga</name>
    <dbReference type="NCBI Taxonomy" id="1748243"/>
    <lineage>
        <taxon>Bacteria</taxon>
        <taxon>Pseudomonadati</taxon>
        <taxon>Pseudomonadota</taxon>
        <taxon>Gammaproteobacteria</taxon>
        <taxon>Candidatus Tenderiales</taxon>
        <taxon>Candidatus Tenderiaceae</taxon>
        <taxon>Candidatus Tenderia</taxon>
    </lineage>
</organism>
<keyword evidence="1" id="KW-0732">Signal</keyword>
<accession>A0A832J7B8</accession>
<feature type="chain" id="PRO_5032606913" evidence="1">
    <location>
        <begin position="23"/>
        <end position="81"/>
    </location>
</feature>
<dbReference type="EMBL" id="DRNF01000404">
    <property type="protein sequence ID" value="HHJ81251.1"/>
    <property type="molecule type" value="Genomic_DNA"/>
</dbReference>
<comment type="caution">
    <text evidence="2">The sequence shown here is derived from an EMBL/GenBank/DDBJ whole genome shotgun (WGS) entry which is preliminary data.</text>
</comment>
<gene>
    <name evidence="2" type="ORF">ENJ65_06415</name>
</gene>
<evidence type="ECO:0000313" key="2">
    <source>
        <dbReference type="EMBL" id="HHJ81251.1"/>
    </source>
</evidence>
<sequence>MLRLFKIALLGLALCLSAVLRAGDELQNDVLAEGISQQSMRYFDGRHWRTVWVNPHEVAELVAGEGSDGLLRSLAPAARLV</sequence>
<dbReference type="AlphaFoldDB" id="A0A832J7B8"/>
<name>A0A832J7B8_9GAMM</name>
<proteinExistence type="predicted"/>
<protein>
    <submittedName>
        <fullName evidence="2">Uncharacterized protein</fullName>
    </submittedName>
</protein>